<evidence type="ECO:0000313" key="3">
    <source>
        <dbReference type="Proteomes" id="UP000000849"/>
    </source>
</evidence>
<dbReference type="PANTHER" id="PTHR43031">
    <property type="entry name" value="FAD-DEPENDENT OXIDOREDUCTASE"/>
    <property type="match status" value="1"/>
</dbReference>
<sequence>MDAMQTSITARDFFAAKLTYETDPADLAADRAAGRAPVVVDVRSEAGWRQGRIPGAVHVPGAELSARARDLLPDLDADVVVYCWGPGCNGSTWGAYALAELGYTRVRELVGGFEYWAREGFAIVTDDGRTRRDPDPLTAPAGR</sequence>
<dbReference type="eggNOG" id="COG0607">
    <property type="taxonomic scope" value="Bacteria"/>
</dbReference>
<accession>D5UH34</accession>
<feature type="domain" description="Rhodanese" evidence="1">
    <location>
        <begin position="33"/>
        <end position="125"/>
    </location>
</feature>
<name>D5UH34_CELFN</name>
<reference evidence="2 3" key="1">
    <citation type="journal article" date="2010" name="Stand. Genomic Sci.">
        <title>Complete genome sequence of Cellulomonas flavigena type strain (134).</title>
        <authorList>
            <person name="Abt B."/>
            <person name="Foster B."/>
            <person name="Lapidus A."/>
            <person name="Clum A."/>
            <person name="Sun H."/>
            <person name="Pukall R."/>
            <person name="Lucas S."/>
            <person name="Glavina Del Rio T."/>
            <person name="Nolan M."/>
            <person name="Tice H."/>
            <person name="Cheng J.F."/>
            <person name="Pitluck S."/>
            <person name="Liolios K."/>
            <person name="Ivanova N."/>
            <person name="Mavromatis K."/>
            <person name="Ovchinnikova G."/>
            <person name="Pati A."/>
            <person name="Goodwin L."/>
            <person name="Chen A."/>
            <person name="Palaniappan K."/>
            <person name="Land M."/>
            <person name="Hauser L."/>
            <person name="Chang Y.J."/>
            <person name="Jeffries C.D."/>
            <person name="Rohde M."/>
            <person name="Goker M."/>
            <person name="Woyke T."/>
            <person name="Bristow J."/>
            <person name="Eisen J.A."/>
            <person name="Markowitz V."/>
            <person name="Hugenholtz P."/>
            <person name="Kyrpides N.C."/>
            <person name="Klenk H.P."/>
        </authorList>
    </citation>
    <scope>NUCLEOTIDE SEQUENCE [LARGE SCALE GENOMIC DNA]</scope>
    <source>
        <strain evidence="3">ATCC 482 / DSM 20109 / BCRC 11376 / JCM 18109 / NBRC 3775 / NCIMB 8073 / NRS 134</strain>
    </source>
</reference>
<dbReference type="HOGENOM" id="CLU_089574_4_0_11"/>
<proteinExistence type="predicted"/>
<dbReference type="STRING" id="446466.Cfla_0319"/>
<dbReference type="InterPro" id="IPR001763">
    <property type="entry name" value="Rhodanese-like_dom"/>
</dbReference>
<dbReference type="SMART" id="SM00450">
    <property type="entry name" value="RHOD"/>
    <property type="match status" value="1"/>
</dbReference>
<dbReference type="EMBL" id="CP001964">
    <property type="protein sequence ID" value="ADG73237.1"/>
    <property type="molecule type" value="Genomic_DNA"/>
</dbReference>
<dbReference type="KEGG" id="cfl:Cfla_0319"/>
<dbReference type="PANTHER" id="PTHR43031:SF1">
    <property type="entry name" value="PYRIDINE NUCLEOTIDE-DISULPHIDE OXIDOREDUCTASE"/>
    <property type="match status" value="1"/>
</dbReference>
<evidence type="ECO:0000259" key="1">
    <source>
        <dbReference type="PROSITE" id="PS50206"/>
    </source>
</evidence>
<dbReference type="OrthoDB" id="9802991at2"/>
<dbReference type="InterPro" id="IPR036873">
    <property type="entry name" value="Rhodanese-like_dom_sf"/>
</dbReference>
<dbReference type="Pfam" id="PF00581">
    <property type="entry name" value="Rhodanese"/>
    <property type="match status" value="1"/>
</dbReference>
<evidence type="ECO:0000313" key="2">
    <source>
        <dbReference type="EMBL" id="ADG73237.1"/>
    </source>
</evidence>
<keyword evidence="3" id="KW-1185">Reference proteome</keyword>
<gene>
    <name evidence="2" type="ordered locus">Cfla_0319</name>
</gene>
<dbReference type="InterPro" id="IPR050229">
    <property type="entry name" value="GlpE_sulfurtransferase"/>
</dbReference>
<dbReference type="PROSITE" id="PS50206">
    <property type="entry name" value="RHODANESE_3"/>
    <property type="match status" value="1"/>
</dbReference>
<protein>
    <submittedName>
        <fullName evidence="2">Rhodanese domain protein</fullName>
    </submittedName>
</protein>
<dbReference type="RefSeq" id="WP_013115571.1">
    <property type="nucleotide sequence ID" value="NC_014151.1"/>
</dbReference>
<dbReference type="SUPFAM" id="SSF52821">
    <property type="entry name" value="Rhodanese/Cell cycle control phosphatase"/>
    <property type="match status" value="1"/>
</dbReference>
<dbReference type="Gene3D" id="3.40.250.10">
    <property type="entry name" value="Rhodanese-like domain"/>
    <property type="match status" value="1"/>
</dbReference>
<dbReference type="AlphaFoldDB" id="D5UH34"/>
<organism evidence="2 3">
    <name type="scientific">Cellulomonas flavigena (strain ATCC 482 / DSM 20109 / BCRC 11376 / JCM 18109 / NBRC 3775 / NCIMB 8073 / NRS 134)</name>
    <dbReference type="NCBI Taxonomy" id="446466"/>
    <lineage>
        <taxon>Bacteria</taxon>
        <taxon>Bacillati</taxon>
        <taxon>Actinomycetota</taxon>
        <taxon>Actinomycetes</taxon>
        <taxon>Micrococcales</taxon>
        <taxon>Cellulomonadaceae</taxon>
        <taxon>Cellulomonas</taxon>
    </lineage>
</organism>
<dbReference type="Proteomes" id="UP000000849">
    <property type="component" value="Chromosome"/>
</dbReference>